<dbReference type="AlphaFoldDB" id="A0AA86N711"/>
<organism evidence="1">
    <name type="scientific">Hexamita inflata</name>
    <dbReference type="NCBI Taxonomy" id="28002"/>
    <lineage>
        <taxon>Eukaryota</taxon>
        <taxon>Metamonada</taxon>
        <taxon>Diplomonadida</taxon>
        <taxon>Hexamitidae</taxon>
        <taxon>Hexamitinae</taxon>
        <taxon>Hexamita</taxon>
    </lineage>
</organism>
<dbReference type="Proteomes" id="UP001642409">
    <property type="component" value="Unassembled WGS sequence"/>
</dbReference>
<sequence length="112" mass="12322">MVIPDGHVHTFEIFVESVGQTHAFELKYANCVGHVQVGTDEMFQIDVPAGQLQLFEEFVEPYGQQQAPQPEFAAALKQAFVVLHTQLDLSVVGVIPAGHGLHIEVEELYPPA</sequence>
<dbReference type="EMBL" id="CATOUU010000038">
    <property type="protein sequence ID" value="CAI9913891.1"/>
    <property type="molecule type" value="Genomic_DNA"/>
</dbReference>
<reference evidence="2 3" key="2">
    <citation type="submission" date="2024-07" db="EMBL/GenBank/DDBJ databases">
        <authorList>
            <person name="Akdeniz Z."/>
        </authorList>
    </citation>
    <scope>NUCLEOTIDE SEQUENCE [LARGE SCALE GENOMIC DNA]</scope>
</reference>
<dbReference type="EMBL" id="CAXDID020000437">
    <property type="protein sequence ID" value="CAL6091651.1"/>
    <property type="molecule type" value="Genomic_DNA"/>
</dbReference>
<name>A0AA86N711_9EUKA</name>
<gene>
    <name evidence="1" type="ORF">HINF_LOCUS1536</name>
    <name evidence="2" type="ORF">HINF_LOCUS65889</name>
</gene>
<comment type="caution">
    <text evidence="1">The sequence shown here is derived from an EMBL/GenBank/DDBJ whole genome shotgun (WGS) entry which is preliminary data.</text>
</comment>
<evidence type="ECO:0000313" key="3">
    <source>
        <dbReference type="Proteomes" id="UP001642409"/>
    </source>
</evidence>
<evidence type="ECO:0000313" key="2">
    <source>
        <dbReference type="EMBL" id="CAL6091651.1"/>
    </source>
</evidence>
<proteinExistence type="predicted"/>
<evidence type="ECO:0000313" key="1">
    <source>
        <dbReference type="EMBL" id="CAI9913891.1"/>
    </source>
</evidence>
<keyword evidence="3" id="KW-1185">Reference proteome</keyword>
<reference evidence="1" key="1">
    <citation type="submission" date="2023-06" db="EMBL/GenBank/DDBJ databases">
        <authorList>
            <person name="Kurt Z."/>
        </authorList>
    </citation>
    <scope>NUCLEOTIDE SEQUENCE</scope>
</reference>
<accession>A0AA86N711</accession>
<protein>
    <submittedName>
        <fullName evidence="2">Hypothetical_protein</fullName>
    </submittedName>
</protein>